<keyword evidence="4 14" id="KW-0963">Cytoplasm</keyword>
<evidence type="ECO:0000256" key="13">
    <source>
        <dbReference type="ARBA" id="ARBA00048070"/>
    </source>
</evidence>
<dbReference type="GO" id="GO:0003872">
    <property type="term" value="F:6-phosphofructokinase activity"/>
    <property type="evidence" value="ECO:0007669"/>
    <property type="project" value="UniProtKB-EC"/>
</dbReference>
<evidence type="ECO:0000256" key="8">
    <source>
        <dbReference type="ARBA" id="ARBA00022741"/>
    </source>
</evidence>
<feature type="binding site" evidence="14">
    <location>
        <begin position="103"/>
        <end position="106"/>
    </location>
    <ligand>
        <name>ATP</name>
        <dbReference type="ChEBI" id="CHEBI:30616"/>
    </ligand>
</feature>
<feature type="binding site" description="in other chain" evidence="14">
    <location>
        <begin position="171"/>
        <end position="173"/>
    </location>
    <ligand>
        <name>substrate</name>
        <note>ligand shared between dimeric partners</note>
    </ligand>
</feature>
<keyword evidence="9 14" id="KW-0418">Kinase</keyword>
<feature type="binding site" evidence="14">
    <location>
        <position position="12"/>
    </location>
    <ligand>
        <name>ATP</name>
        <dbReference type="ChEBI" id="CHEBI:30616"/>
    </ligand>
</feature>
<dbReference type="NCBIfam" id="TIGR02482">
    <property type="entry name" value="PFKA_ATP"/>
    <property type="match status" value="1"/>
</dbReference>
<dbReference type="Proteomes" id="UP001062738">
    <property type="component" value="Unassembled WGS sequence"/>
</dbReference>
<comment type="function">
    <text evidence="14">Catalyzes the phosphorylation of D-fructose 6-phosphate to fructose 1,6-bisphosphate by ATP, the first committing step of glycolysis.</text>
</comment>
<evidence type="ECO:0000256" key="4">
    <source>
        <dbReference type="ARBA" id="ARBA00022490"/>
    </source>
</evidence>
<dbReference type="SUPFAM" id="SSF53784">
    <property type="entry name" value="Phosphofructokinase"/>
    <property type="match status" value="1"/>
</dbReference>
<keyword evidence="11 14" id="KW-0460">Magnesium</keyword>
<feature type="binding site" description="in other chain" evidence="14">
    <location>
        <begin position="187"/>
        <end position="189"/>
    </location>
    <ligand>
        <name>ADP</name>
        <dbReference type="ChEBI" id="CHEBI:456216"/>
        <note>allosteric activator; ligand shared between dimeric partners</note>
    </ligand>
</feature>
<dbReference type="EC" id="2.7.1.11" evidence="14"/>
<dbReference type="PIRSF" id="PIRSF000532">
    <property type="entry name" value="ATP_PFK_prok"/>
    <property type="match status" value="1"/>
</dbReference>
<dbReference type="RefSeq" id="WP_029758955.1">
    <property type="nucleotide sequence ID" value="NZ_JAOXXL010000011.1"/>
</dbReference>
<proteinExistence type="inferred from homology"/>
<keyword evidence="8 14" id="KW-0547">Nucleotide-binding</keyword>
<dbReference type="NCBIfam" id="NF002872">
    <property type="entry name" value="PRK03202.1"/>
    <property type="match status" value="1"/>
</dbReference>
<accession>A0ABT4DKL2</accession>
<comment type="cofactor">
    <cofactor evidence="1 14">
        <name>Mg(2+)</name>
        <dbReference type="ChEBI" id="CHEBI:18420"/>
    </cofactor>
</comment>
<dbReference type="InterPro" id="IPR000023">
    <property type="entry name" value="Phosphofructokinase_dom"/>
</dbReference>
<feature type="active site" description="Proton acceptor" evidence="14">
    <location>
        <position position="129"/>
    </location>
</feature>
<keyword evidence="5 14" id="KW-0021">Allosteric enzyme</keyword>
<evidence type="ECO:0000256" key="3">
    <source>
        <dbReference type="ARBA" id="ARBA00004679"/>
    </source>
</evidence>
<feature type="binding site" description="in other chain" evidence="14">
    <location>
        <begin position="251"/>
        <end position="254"/>
    </location>
    <ligand>
        <name>substrate</name>
        <note>ligand shared between dimeric partners</note>
    </ligand>
</feature>
<feature type="binding site" description="in other chain" evidence="14">
    <location>
        <position position="224"/>
    </location>
    <ligand>
        <name>substrate</name>
        <note>ligand shared between dimeric partners</note>
    </ligand>
</feature>
<sequence>MEKKLAILTSGGDAPGMNAAIRATAKIAESCGFEVYGIRRGYLGMLNDEIFLMTGRFVSGIIDKGGTVLLTARSEEFKQARFREIAANNLKKKGINYLVVIGGDGSYRGANLLYKEYGIKVVGIPGTIDNDIYGTDYTLGFDTCLNTILDAMSKIRDTATSHERTILIQVMGRHAGDLALHACIAGGGDGIMIPEMDNPIEMLALQLKERRKNGKLHDIVLVAEGVGNVLDIEKKLRGHINSEIRSVVLGYIQRGGTPSGFDRVLASRMAAKAIEVLNNGEAGVMVGIEKNEMVTHPLDEVDSTEKRKSIEKDYELALLLSK</sequence>
<comment type="activity regulation">
    <text evidence="14">Allosterically activated by ADP and other diphosphonucleosides, and allosterically inhibited by phosphoenolpyruvate.</text>
</comment>
<evidence type="ECO:0000313" key="16">
    <source>
        <dbReference type="EMBL" id="MCY7008046.1"/>
    </source>
</evidence>
<feature type="binding site" evidence="14">
    <location>
        <position position="164"/>
    </location>
    <ligand>
        <name>substrate</name>
        <note>ligand shared between dimeric partners</note>
    </ligand>
</feature>
<evidence type="ECO:0000256" key="11">
    <source>
        <dbReference type="ARBA" id="ARBA00022842"/>
    </source>
</evidence>
<evidence type="ECO:0000256" key="9">
    <source>
        <dbReference type="ARBA" id="ARBA00022777"/>
    </source>
</evidence>
<reference evidence="16" key="1">
    <citation type="submission" date="2022-09" db="EMBL/GenBank/DDBJ databases">
        <authorList>
            <person name="Zoaiter M."/>
        </authorList>
    </citation>
    <scope>NUCLEOTIDE SEQUENCE</scope>
    <source>
        <strain evidence="16">DSM 19848</strain>
    </source>
</reference>
<evidence type="ECO:0000256" key="5">
    <source>
        <dbReference type="ARBA" id="ARBA00022533"/>
    </source>
</evidence>
<dbReference type="InterPro" id="IPR022953">
    <property type="entry name" value="ATP_PFK"/>
</dbReference>
<organism evidence="16 17">
    <name type="scientific">Fusobacterium simiae</name>
    <dbReference type="NCBI Taxonomy" id="855"/>
    <lineage>
        <taxon>Bacteria</taxon>
        <taxon>Fusobacteriati</taxon>
        <taxon>Fusobacteriota</taxon>
        <taxon>Fusobacteriia</taxon>
        <taxon>Fusobacteriales</taxon>
        <taxon>Fusobacteriaceae</taxon>
        <taxon>Fusobacterium</taxon>
    </lineage>
</organism>
<comment type="caution">
    <text evidence="16">The sequence shown here is derived from an EMBL/GenBank/DDBJ whole genome shotgun (WGS) entry which is preliminary data.</text>
</comment>
<evidence type="ECO:0000256" key="10">
    <source>
        <dbReference type="ARBA" id="ARBA00022840"/>
    </source>
</evidence>
<keyword evidence="10 14" id="KW-0067">ATP-binding</keyword>
<dbReference type="Pfam" id="PF00365">
    <property type="entry name" value="PFK"/>
    <property type="match status" value="1"/>
</dbReference>
<comment type="subunit">
    <text evidence="14">Homotetramer.</text>
</comment>
<keyword evidence="12 14" id="KW-0324">Glycolysis</keyword>
<evidence type="ECO:0000256" key="12">
    <source>
        <dbReference type="ARBA" id="ARBA00023152"/>
    </source>
</evidence>
<evidence type="ECO:0000256" key="2">
    <source>
        <dbReference type="ARBA" id="ARBA00004496"/>
    </source>
</evidence>
<feature type="binding site" description="in other chain" evidence="14">
    <location>
        <begin position="215"/>
        <end position="217"/>
    </location>
    <ligand>
        <name>ADP</name>
        <dbReference type="ChEBI" id="CHEBI:456216"/>
        <note>allosteric activator; ligand shared between dimeric partners</note>
    </ligand>
</feature>
<evidence type="ECO:0000256" key="14">
    <source>
        <dbReference type="HAMAP-Rule" id="MF_00339"/>
    </source>
</evidence>
<feature type="binding site" evidence="14">
    <location>
        <begin position="22"/>
        <end position="26"/>
    </location>
    <ligand>
        <name>ADP</name>
        <dbReference type="ChEBI" id="CHEBI:456216"/>
        <note>allosteric activator; ligand shared between dimeric partners</note>
    </ligand>
</feature>
<dbReference type="Gene3D" id="3.40.50.460">
    <property type="entry name" value="Phosphofructokinase domain"/>
    <property type="match status" value="1"/>
</dbReference>
<evidence type="ECO:0000256" key="1">
    <source>
        <dbReference type="ARBA" id="ARBA00001946"/>
    </source>
</evidence>
<comment type="catalytic activity">
    <reaction evidence="13 14">
        <text>beta-D-fructose 6-phosphate + ATP = beta-D-fructose 1,6-bisphosphate + ADP + H(+)</text>
        <dbReference type="Rhea" id="RHEA:16109"/>
        <dbReference type="ChEBI" id="CHEBI:15378"/>
        <dbReference type="ChEBI" id="CHEBI:30616"/>
        <dbReference type="ChEBI" id="CHEBI:32966"/>
        <dbReference type="ChEBI" id="CHEBI:57634"/>
        <dbReference type="ChEBI" id="CHEBI:456216"/>
        <dbReference type="EC" id="2.7.1.11"/>
    </reaction>
</comment>
<dbReference type="EMBL" id="JAOXXL010000011">
    <property type="protein sequence ID" value="MCY7008046.1"/>
    <property type="molecule type" value="Genomic_DNA"/>
</dbReference>
<evidence type="ECO:0000256" key="7">
    <source>
        <dbReference type="ARBA" id="ARBA00022723"/>
    </source>
</evidence>
<feature type="binding site" description="in other chain" evidence="14">
    <location>
        <begin position="127"/>
        <end position="129"/>
    </location>
    <ligand>
        <name>substrate</name>
        <note>ligand shared between dimeric partners</note>
    </ligand>
</feature>
<comment type="pathway">
    <text evidence="3 14">Carbohydrate degradation; glycolysis; D-glyceraldehyde 3-phosphate and glycerone phosphate from D-glucose: step 3/4.</text>
</comment>
<keyword evidence="7 14" id="KW-0479">Metal-binding</keyword>
<evidence type="ECO:0000259" key="15">
    <source>
        <dbReference type="Pfam" id="PF00365"/>
    </source>
</evidence>
<protein>
    <recommendedName>
        <fullName evidence="14">ATP-dependent 6-phosphofructokinase</fullName>
        <shortName evidence="14">ATP-PFK</shortName>
        <shortName evidence="14">Phosphofructokinase</shortName>
        <ecNumber evidence="14">2.7.1.11</ecNumber>
    </recommendedName>
    <alternativeName>
        <fullName evidence="14">Phosphohexokinase</fullName>
    </alternativeName>
</protein>
<dbReference type="PANTHER" id="PTHR13697">
    <property type="entry name" value="PHOSPHOFRUCTOKINASE"/>
    <property type="match status" value="1"/>
</dbReference>
<feature type="domain" description="Phosphofructokinase" evidence="15">
    <location>
        <begin position="4"/>
        <end position="277"/>
    </location>
</feature>
<gene>
    <name evidence="14 16" type="primary">pfkA</name>
    <name evidence="16" type="ORF">OCK72_05170</name>
</gene>
<dbReference type="InterPro" id="IPR035966">
    <property type="entry name" value="PKF_sf"/>
</dbReference>
<comment type="similarity">
    <text evidence="14">Belongs to the phosphofructokinase type A (PFKA) family. ATP-dependent PFK group I subfamily. Prokaryotic clade 'B1' sub-subfamily.</text>
</comment>
<comment type="subcellular location">
    <subcellularLocation>
        <location evidence="2 14">Cytoplasm</location>
    </subcellularLocation>
</comment>
<dbReference type="Gene3D" id="3.40.50.450">
    <property type="match status" value="1"/>
</dbReference>
<evidence type="ECO:0000313" key="17">
    <source>
        <dbReference type="Proteomes" id="UP001062738"/>
    </source>
</evidence>
<feature type="binding site" evidence="14">
    <location>
        <begin position="73"/>
        <end position="74"/>
    </location>
    <ligand>
        <name>ATP</name>
        <dbReference type="ChEBI" id="CHEBI:30616"/>
    </ligand>
</feature>
<evidence type="ECO:0000256" key="6">
    <source>
        <dbReference type="ARBA" id="ARBA00022679"/>
    </source>
</evidence>
<dbReference type="InterPro" id="IPR012003">
    <property type="entry name" value="ATP_PFK_prok-type"/>
</dbReference>
<feature type="binding site" evidence="14">
    <location>
        <position position="245"/>
    </location>
    <ligand>
        <name>substrate</name>
        <note>ligand shared between dimeric partners</note>
    </ligand>
</feature>
<comment type="caution">
    <text evidence="14">Lacks conserved residue(s) required for the propagation of feature annotation.</text>
</comment>
<dbReference type="PANTHER" id="PTHR13697:SF4">
    <property type="entry name" value="ATP-DEPENDENT 6-PHOSPHOFRUCTOKINASE"/>
    <property type="match status" value="1"/>
</dbReference>
<keyword evidence="6 14" id="KW-0808">Transferase</keyword>
<dbReference type="PRINTS" id="PR00476">
    <property type="entry name" value="PHFRCTKINASE"/>
</dbReference>
<name>A0ABT4DKL2_FUSSI</name>
<feature type="binding site" evidence="14">
    <location>
        <position position="104"/>
    </location>
    <ligand>
        <name>Mg(2+)</name>
        <dbReference type="ChEBI" id="CHEBI:18420"/>
        <note>catalytic</note>
    </ligand>
</feature>
<dbReference type="HAMAP" id="MF_00339">
    <property type="entry name" value="Phosphofructokinase_I_B1"/>
    <property type="match status" value="1"/>
</dbReference>
<keyword evidence="17" id="KW-1185">Reference proteome</keyword>
<feature type="binding site" description="in other chain" evidence="14">
    <location>
        <position position="156"/>
    </location>
    <ligand>
        <name>ADP</name>
        <dbReference type="ChEBI" id="CHEBI:456216"/>
        <note>allosteric activator; ligand shared between dimeric partners</note>
    </ligand>
</feature>
<dbReference type="InterPro" id="IPR012828">
    <property type="entry name" value="PFKA_ATP_prok"/>
</dbReference>